<dbReference type="InterPro" id="IPR016117">
    <property type="entry name" value="ArgJ-like_dom_sf"/>
</dbReference>
<dbReference type="Pfam" id="PF03576">
    <property type="entry name" value="Peptidase_S58"/>
    <property type="match status" value="1"/>
</dbReference>
<dbReference type="GO" id="GO:0004177">
    <property type="term" value="F:aminopeptidase activity"/>
    <property type="evidence" value="ECO:0007669"/>
    <property type="project" value="TreeGrafter"/>
</dbReference>
<keyword evidence="4" id="KW-1185">Reference proteome</keyword>
<comment type="similarity">
    <text evidence="1">Belongs to the peptidase S58 family.</text>
</comment>
<dbReference type="Proteomes" id="UP001175000">
    <property type="component" value="Unassembled WGS sequence"/>
</dbReference>
<organism evidence="3 4">
    <name type="scientific">Immersiella caudata</name>
    <dbReference type="NCBI Taxonomy" id="314043"/>
    <lineage>
        <taxon>Eukaryota</taxon>
        <taxon>Fungi</taxon>
        <taxon>Dikarya</taxon>
        <taxon>Ascomycota</taxon>
        <taxon>Pezizomycotina</taxon>
        <taxon>Sordariomycetes</taxon>
        <taxon>Sordariomycetidae</taxon>
        <taxon>Sordariales</taxon>
        <taxon>Lasiosphaeriaceae</taxon>
        <taxon>Immersiella</taxon>
    </lineage>
</organism>
<comment type="caution">
    <text evidence="3">The sequence shown here is derived from an EMBL/GenBank/DDBJ whole genome shotgun (WGS) entry which is preliminary data.</text>
</comment>
<dbReference type="EMBL" id="JAULSU010000001">
    <property type="protein sequence ID" value="KAK0631527.1"/>
    <property type="molecule type" value="Genomic_DNA"/>
</dbReference>
<name>A0AA39XDR8_9PEZI</name>
<gene>
    <name evidence="3" type="ORF">B0T14DRAFT_501865</name>
</gene>
<evidence type="ECO:0000256" key="2">
    <source>
        <dbReference type="SAM" id="MobiDB-lite"/>
    </source>
</evidence>
<feature type="region of interest" description="Disordered" evidence="2">
    <location>
        <begin position="1"/>
        <end position="38"/>
    </location>
</feature>
<reference evidence="3" key="1">
    <citation type="submission" date="2023-06" db="EMBL/GenBank/DDBJ databases">
        <title>Genome-scale phylogeny and comparative genomics of the fungal order Sordariales.</title>
        <authorList>
            <consortium name="Lawrence Berkeley National Laboratory"/>
            <person name="Hensen N."/>
            <person name="Bonometti L."/>
            <person name="Westerberg I."/>
            <person name="Brannstrom I.O."/>
            <person name="Guillou S."/>
            <person name="Cros-Aarteil S."/>
            <person name="Calhoun S."/>
            <person name="Haridas S."/>
            <person name="Kuo A."/>
            <person name="Mondo S."/>
            <person name="Pangilinan J."/>
            <person name="Riley R."/>
            <person name="Labutti K."/>
            <person name="Andreopoulos B."/>
            <person name="Lipzen A."/>
            <person name="Chen C."/>
            <person name="Yanf M."/>
            <person name="Daum C."/>
            <person name="Ng V."/>
            <person name="Clum A."/>
            <person name="Steindorff A."/>
            <person name="Ohm R."/>
            <person name="Martin F."/>
            <person name="Silar P."/>
            <person name="Natvig D."/>
            <person name="Lalanne C."/>
            <person name="Gautier V."/>
            <person name="Ament-Velasquez S.L."/>
            <person name="Kruys A."/>
            <person name="Hutchinson M.I."/>
            <person name="Powell A.J."/>
            <person name="Barry K."/>
            <person name="Miller A.N."/>
            <person name="Grigoriev I.V."/>
            <person name="Debuchy R."/>
            <person name="Gladieux P."/>
            <person name="Thoren M.H."/>
            <person name="Johannesson H."/>
        </authorList>
    </citation>
    <scope>NUCLEOTIDE SEQUENCE</scope>
    <source>
        <strain evidence="3">CBS 606.72</strain>
    </source>
</reference>
<evidence type="ECO:0000256" key="1">
    <source>
        <dbReference type="ARBA" id="ARBA00007068"/>
    </source>
</evidence>
<dbReference type="SUPFAM" id="SSF56266">
    <property type="entry name" value="DmpA/ArgJ-like"/>
    <property type="match status" value="1"/>
</dbReference>
<dbReference type="PANTHER" id="PTHR36512">
    <property type="entry name" value="D-AMINOPEPTIDASE"/>
    <property type="match status" value="1"/>
</dbReference>
<protein>
    <submittedName>
        <fullName evidence="3">ArgJ-like domain-containing protein</fullName>
    </submittedName>
</protein>
<evidence type="ECO:0000313" key="3">
    <source>
        <dbReference type="EMBL" id="KAK0631527.1"/>
    </source>
</evidence>
<accession>A0AA39XDR8</accession>
<sequence length="188" mass="20644">MFRHLLSLASTRQASPTHPIKLSPRCPSPPPHPHRDPHRRIRDFLPSLHLCNYPPGPLNSLTDVPSVLVHTESIHHPTTPTSGTVNTGVTTILPRPNLFHSGCDSGLFRFNGSGELTGSHWITLDHTGSHWIETGLLHSPIILTNSFAVGVAYQGICEHAIREHSGEKGRVDWFLLPFVFTSGGGRDV</sequence>
<dbReference type="AlphaFoldDB" id="A0AA39XDR8"/>
<dbReference type="PANTHER" id="PTHR36512:SF3">
    <property type="entry name" value="BLR5678 PROTEIN"/>
    <property type="match status" value="1"/>
</dbReference>
<dbReference type="Gene3D" id="3.60.70.12">
    <property type="entry name" value="L-amino peptidase D-ALA esterase/amidase"/>
    <property type="match status" value="1"/>
</dbReference>
<proteinExistence type="inferred from homology"/>
<dbReference type="InterPro" id="IPR005321">
    <property type="entry name" value="Peptidase_S58_DmpA"/>
</dbReference>
<evidence type="ECO:0000313" key="4">
    <source>
        <dbReference type="Proteomes" id="UP001175000"/>
    </source>
</evidence>